<dbReference type="EMBL" id="MN004910">
    <property type="protein sequence ID" value="QHA25187.1"/>
    <property type="molecule type" value="mRNA"/>
</dbReference>
<feature type="signal peptide" evidence="7">
    <location>
        <begin position="1"/>
        <end position="19"/>
    </location>
</feature>
<keyword evidence="7" id="KW-0732">Signal</keyword>
<sequence>MKYILLLGLIAASILTAASEESEVKAPLDEERFCAGWQKECKLPSGETIKCCDDCSVCRCNPLGGNCTCNERKASCSGK</sequence>
<protein>
    <submittedName>
        <fullName evidence="8">Venom gland peptide U8-PHTX-Pmx1c</fullName>
    </submittedName>
</protein>
<keyword evidence="6" id="KW-1015">Disulfide bond</keyword>
<dbReference type="Pfam" id="PF02819">
    <property type="entry name" value="Toxin_9"/>
    <property type="match status" value="1"/>
</dbReference>
<keyword evidence="4" id="KW-0964">Secreted</keyword>
<comment type="similarity">
    <text evidence="3">Belongs to the neurotoxin 02 (plectoxin) family. 02 (plectoxin) subfamily.</text>
</comment>
<reference evidence="8" key="1">
    <citation type="submission" date="2019-05" db="EMBL/GenBank/DDBJ databases">
        <title>Not so dangerous after all? Venom composition and potency of the pholcid (daddy long-leg) spider Physocyclus mexicanus.</title>
        <authorList>
            <person name="Zobel-Thropp P.A."/>
            <person name="Mullins J."/>
            <person name="Kristensen C."/>
            <person name="Kronmiller B.A."/>
            <person name="David C.L."/>
            <person name="Breci L.A."/>
            <person name="Binford G.J."/>
        </authorList>
    </citation>
    <scope>NUCLEOTIDE SEQUENCE</scope>
    <source>
        <tissue evidence="8">Venom gland</tissue>
    </source>
</reference>
<evidence type="ECO:0000256" key="6">
    <source>
        <dbReference type="ARBA" id="ARBA00023157"/>
    </source>
</evidence>
<evidence type="ECO:0000256" key="1">
    <source>
        <dbReference type="ARBA" id="ARBA00002245"/>
    </source>
</evidence>
<evidence type="ECO:0000256" key="7">
    <source>
        <dbReference type="SAM" id="SignalP"/>
    </source>
</evidence>
<dbReference type="InterPro" id="IPR004169">
    <property type="entry name" value="Spidertoxin"/>
</dbReference>
<comment type="subcellular location">
    <subcellularLocation>
        <location evidence="2">Secreted</location>
    </subcellularLocation>
</comment>
<evidence type="ECO:0000256" key="3">
    <source>
        <dbReference type="ARBA" id="ARBA00005757"/>
    </source>
</evidence>
<organism evidence="8">
    <name type="scientific">Physocyclus mexicanus</name>
    <dbReference type="NCBI Taxonomy" id="1705800"/>
    <lineage>
        <taxon>Eukaryota</taxon>
        <taxon>Metazoa</taxon>
        <taxon>Ecdysozoa</taxon>
        <taxon>Arthropoda</taxon>
        <taxon>Chelicerata</taxon>
        <taxon>Arachnida</taxon>
        <taxon>Araneae</taxon>
        <taxon>Araneomorphae</taxon>
        <taxon>Haplogynae</taxon>
        <taxon>Pholcoidea</taxon>
        <taxon>Pholcidae</taxon>
        <taxon>Physocyclus</taxon>
    </lineage>
</organism>
<proteinExistence type="evidence at transcript level"/>
<evidence type="ECO:0000256" key="5">
    <source>
        <dbReference type="ARBA" id="ARBA00022699"/>
    </source>
</evidence>
<dbReference type="GO" id="GO:0005576">
    <property type="term" value="C:extracellular region"/>
    <property type="evidence" value="ECO:0007669"/>
    <property type="project" value="UniProtKB-SubCell"/>
</dbReference>
<dbReference type="GO" id="GO:0008200">
    <property type="term" value="F:ion channel inhibitor activity"/>
    <property type="evidence" value="ECO:0007669"/>
    <property type="project" value="InterPro"/>
</dbReference>
<dbReference type="AlphaFoldDB" id="A0A6B9KDY9"/>
<evidence type="ECO:0000256" key="4">
    <source>
        <dbReference type="ARBA" id="ARBA00022525"/>
    </source>
</evidence>
<accession>A0A6B9KDY9</accession>
<keyword evidence="5" id="KW-0800">Toxin</keyword>
<feature type="chain" id="PRO_5025592158" evidence="7">
    <location>
        <begin position="20"/>
        <end position="79"/>
    </location>
</feature>
<name>A0A6B9KDY9_9ARAC</name>
<keyword evidence="5" id="KW-0528">Neurotoxin</keyword>
<comment type="function">
    <text evidence="1">Potent toxin that may paralyze and/or kill insect pests such as H.virescens (lepidoptera), S.exigua (beet armyworm) and M.sexta (tobacco hornworm).</text>
</comment>
<evidence type="ECO:0000256" key="2">
    <source>
        <dbReference type="ARBA" id="ARBA00004613"/>
    </source>
</evidence>
<evidence type="ECO:0000313" key="8">
    <source>
        <dbReference type="EMBL" id="QHA25187.1"/>
    </source>
</evidence>